<dbReference type="Proteomes" id="UP000789706">
    <property type="component" value="Unassembled WGS sequence"/>
</dbReference>
<evidence type="ECO:0000313" key="2">
    <source>
        <dbReference type="Proteomes" id="UP000789706"/>
    </source>
</evidence>
<sequence length="62" mass="7541">MTRRHSSEIWIQKWLKQTRTRCFEEKFSLKLINNEPTLDSLHKRNPSLYTTNTCPFCQIEIK</sequence>
<proteinExistence type="predicted"/>
<comment type="caution">
    <text evidence="1">The sequence shown here is derived from an EMBL/GenBank/DDBJ whole genome shotgun (WGS) entry which is preliminary data.</text>
</comment>
<organism evidence="1 2">
    <name type="scientific">Diversispora eburnea</name>
    <dbReference type="NCBI Taxonomy" id="1213867"/>
    <lineage>
        <taxon>Eukaryota</taxon>
        <taxon>Fungi</taxon>
        <taxon>Fungi incertae sedis</taxon>
        <taxon>Mucoromycota</taxon>
        <taxon>Glomeromycotina</taxon>
        <taxon>Glomeromycetes</taxon>
        <taxon>Diversisporales</taxon>
        <taxon>Diversisporaceae</taxon>
        <taxon>Diversispora</taxon>
    </lineage>
</organism>
<dbReference type="OrthoDB" id="2386076at2759"/>
<dbReference type="EMBL" id="CAJVPK010000705">
    <property type="protein sequence ID" value="CAG8541717.1"/>
    <property type="molecule type" value="Genomic_DNA"/>
</dbReference>
<protein>
    <submittedName>
        <fullName evidence="1">4881_t:CDS:1</fullName>
    </submittedName>
</protein>
<name>A0A9N9AVJ5_9GLOM</name>
<evidence type="ECO:0000313" key="1">
    <source>
        <dbReference type="EMBL" id="CAG8541717.1"/>
    </source>
</evidence>
<accession>A0A9N9AVJ5</accession>
<dbReference type="AlphaFoldDB" id="A0A9N9AVJ5"/>
<keyword evidence="2" id="KW-1185">Reference proteome</keyword>
<reference evidence="1" key="1">
    <citation type="submission" date="2021-06" db="EMBL/GenBank/DDBJ databases">
        <authorList>
            <person name="Kallberg Y."/>
            <person name="Tangrot J."/>
            <person name="Rosling A."/>
        </authorList>
    </citation>
    <scope>NUCLEOTIDE SEQUENCE</scope>
    <source>
        <strain evidence="1">AZ414A</strain>
    </source>
</reference>
<gene>
    <name evidence="1" type="ORF">DEBURN_LOCUS6643</name>
</gene>